<gene>
    <name evidence="1" type="ORF">OFUS_LOCUS22222</name>
</gene>
<protein>
    <submittedName>
        <fullName evidence="1">Uncharacterized protein</fullName>
    </submittedName>
</protein>
<proteinExistence type="predicted"/>
<keyword evidence="2" id="KW-1185">Reference proteome</keyword>
<dbReference type="EMBL" id="CAIIXF020000010">
    <property type="protein sequence ID" value="CAH1798025.1"/>
    <property type="molecule type" value="Genomic_DNA"/>
</dbReference>
<sequence length="137" mass="15651">MGIAMLDIEIHNHKRKNTGILVRKKVCTDTHNVQIIIGTNVLKQLPEFHFLLGCVNTNNDSQKSCMVRVLSFGEEIKSLLETHETPNFIPGISFFTSLSVMICTSTYSVCRFQMLHTIYYCDTLHAWRLQLLETSTS</sequence>
<evidence type="ECO:0000313" key="2">
    <source>
        <dbReference type="Proteomes" id="UP000749559"/>
    </source>
</evidence>
<organism evidence="1 2">
    <name type="scientific">Owenia fusiformis</name>
    <name type="common">Polychaete worm</name>
    <dbReference type="NCBI Taxonomy" id="6347"/>
    <lineage>
        <taxon>Eukaryota</taxon>
        <taxon>Metazoa</taxon>
        <taxon>Spiralia</taxon>
        <taxon>Lophotrochozoa</taxon>
        <taxon>Annelida</taxon>
        <taxon>Polychaeta</taxon>
        <taxon>Sedentaria</taxon>
        <taxon>Canalipalpata</taxon>
        <taxon>Sabellida</taxon>
        <taxon>Oweniida</taxon>
        <taxon>Oweniidae</taxon>
        <taxon>Owenia</taxon>
    </lineage>
</organism>
<comment type="caution">
    <text evidence="1">The sequence shown here is derived from an EMBL/GenBank/DDBJ whole genome shotgun (WGS) entry which is preliminary data.</text>
</comment>
<name>A0A8S4PVH8_OWEFU</name>
<dbReference type="AlphaFoldDB" id="A0A8S4PVH8"/>
<evidence type="ECO:0000313" key="1">
    <source>
        <dbReference type="EMBL" id="CAH1798025.1"/>
    </source>
</evidence>
<reference evidence="1" key="1">
    <citation type="submission" date="2022-03" db="EMBL/GenBank/DDBJ databases">
        <authorList>
            <person name="Martin C."/>
        </authorList>
    </citation>
    <scope>NUCLEOTIDE SEQUENCE</scope>
</reference>
<dbReference type="Proteomes" id="UP000749559">
    <property type="component" value="Unassembled WGS sequence"/>
</dbReference>
<accession>A0A8S4PVH8</accession>